<keyword evidence="21" id="KW-0844">Vision</keyword>
<dbReference type="GO" id="GO:0008273">
    <property type="term" value="F:calcium, potassium:sodium antiporter activity"/>
    <property type="evidence" value="ECO:0007669"/>
    <property type="project" value="TreeGrafter"/>
</dbReference>
<evidence type="ECO:0000256" key="15">
    <source>
        <dbReference type="ARBA" id="ARBA00022989"/>
    </source>
</evidence>
<dbReference type="NCBIfam" id="TIGR00367">
    <property type="entry name" value="calcium/sodium antiporter"/>
    <property type="match status" value="1"/>
</dbReference>
<dbReference type="FunFam" id="1.20.1420.30:FF:000002">
    <property type="entry name" value="Sodium/potassium/calcium exchanger 2 isoform 1"/>
    <property type="match status" value="1"/>
</dbReference>
<feature type="transmembrane region" description="Helical" evidence="29">
    <location>
        <begin position="635"/>
        <end position="654"/>
    </location>
</feature>
<feature type="compositionally biased region" description="Basic and acidic residues" evidence="28">
    <location>
        <begin position="105"/>
        <end position="117"/>
    </location>
</feature>
<feature type="compositionally biased region" description="Basic and acidic residues" evidence="28">
    <location>
        <begin position="414"/>
        <end position="424"/>
    </location>
</feature>
<dbReference type="InterPro" id="IPR004481">
    <property type="entry name" value="K/Na/Ca-exchanger"/>
</dbReference>
<dbReference type="GO" id="GO:0015293">
    <property type="term" value="F:symporter activity"/>
    <property type="evidence" value="ECO:0007669"/>
    <property type="project" value="UniProtKB-KW"/>
</dbReference>
<feature type="transmembrane region" description="Helical" evidence="29">
    <location>
        <begin position="171"/>
        <end position="195"/>
    </location>
</feature>
<keyword evidence="17" id="KW-0406">Ion transport</keyword>
<feature type="non-terminal residue" evidence="31">
    <location>
        <position position="1"/>
    </location>
</feature>
<feature type="region of interest" description="Disordered" evidence="28">
    <location>
        <begin position="302"/>
        <end position="345"/>
    </location>
</feature>
<evidence type="ECO:0000259" key="30">
    <source>
        <dbReference type="Pfam" id="PF01699"/>
    </source>
</evidence>
<feature type="domain" description="Sodium/calcium exchanger membrane region" evidence="30">
    <location>
        <begin position="136"/>
        <end position="276"/>
    </location>
</feature>
<name>A0A7K9Y0M5_9GRUI</name>
<sequence>MHLPRRRRLQRNRIFFLLAVVLVLSLYQLQFSPSALPAARTAAQPTDLVKVTSRALSSNKTAVTGNVTAAPKIRHCVYVDPEPTVPITASVDTTPQRENVSESYPDEKPPHESKGEYPQDLFSVEERRQGWVVLHIFGMMYVFVALAIVCDEYFVPALGVITEKLQISEDVAGATFMAAGGSAPELFTSLIGVFISHSNVGIGTIVGSAVFNILFVIGTCALFSREILHLTWWPLFRDISFYIVDLLMLILFFLDSVIDWWESLLLLTAYATYVFTMKQNVYLEQWVKQELNKKLNAVQAASPEHIRKKSSGAVADEGMKKPADGRKLQPASALQRGSSSASLHNSQMRSTIFQLMIHTLDPLAEAKFKDRVDILSNIAKAKEETRAGQGSKPEADEEKKAPSAVQVTPASDSEPSKGKQKADAPQDGQPSSDSSTSEDSSSESEEDSDDDSTDNDDDNDEPLSLEWPETRKKQAIYLFLFPIVFPLWSTMPDVRNPDSKKFFVITFFGSIIWIAAFSYLMVWWAHQVGETIGISEEIMGLTILAAGTSIPDLITSVIVARKGLGDMAVSSSVGSNIFDITVGLPVPWFLYSVFNGLNPVAVSSNGLFCAIVLLFLMLLFVIVSIAVCKWKMNKLLGLTMFALYFVFLIISVMLEDKIISCPVSV</sequence>
<reference evidence="31 32" key="1">
    <citation type="submission" date="2019-09" db="EMBL/GenBank/DDBJ databases">
        <title>Bird 10,000 Genomes (B10K) Project - Family phase.</title>
        <authorList>
            <person name="Zhang G."/>
        </authorList>
    </citation>
    <scope>NUCLEOTIDE SEQUENCE [LARGE SCALE GENOMIC DNA]</scope>
    <source>
        <strain evidence="31">B10K-DU-001-60</strain>
        <tissue evidence="31">Muscle</tissue>
    </source>
</reference>
<evidence type="ECO:0000256" key="6">
    <source>
        <dbReference type="ARBA" id="ARBA00022538"/>
    </source>
</evidence>
<comment type="similarity">
    <text evidence="2">Belongs to the Ca(2+):cation antiporter (CaCA) (TC 2.A.19) family. SLC24A subfamily.</text>
</comment>
<feature type="transmembrane region" description="Helical" evidence="29">
    <location>
        <begin position="260"/>
        <end position="276"/>
    </location>
</feature>
<feature type="compositionally biased region" description="Basic and acidic residues" evidence="28">
    <location>
        <begin position="317"/>
        <end position="327"/>
    </location>
</feature>
<evidence type="ECO:0000256" key="25">
    <source>
        <dbReference type="ARBA" id="ARBA00042297"/>
    </source>
</evidence>
<dbReference type="PANTHER" id="PTHR10846">
    <property type="entry name" value="SODIUM/POTASSIUM/CALCIUM EXCHANGER"/>
    <property type="match status" value="1"/>
</dbReference>
<keyword evidence="32" id="KW-1185">Reference proteome</keyword>
<dbReference type="Gene3D" id="1.20.1420.30">
    <property type="entry name" value="NCX, central ion-binding region"/>
    <property type="match status" value="2"/>
</dbReference>
<evidence type="ECO:0000256" key="27">
    <source>
        <dbReference type="ARBA" id="ARBA00045976"/>
    </source>
</evidence>
<comment type="function">
    <text evidence="27">Calcium, potassium:sodium antiporter that transports 1 Ca(2+) and 1 K(+) in exchange for 4 Na(+). Critical component of the visual transduction cascade, controlling the calcium concentration of outer segments during light and darkness. Light causes a rapid lowering of cytosolic free calcium in the outer segment of both retinal rod and cone photoreceptors and the light-induced lowering of calcium is caused by extrusion via this protein which plays a key role in the process of light adaptation.</text>
</comment>
<dbReference type="FunFam" id="1.20.1420.30:FF:000004">
    <property type="entry name" value="Sodium/potassium/calcium exchanger 2 isoform 1"/>
    <property type="match status" value="1"/>
</dbReference>
<evidence type="ECO:0000256" key="28">
    <source>
        <dbReference type="SAM" id="MobiDB-lite"/>
    </source>
</evidence>
<keyword evidence="5" id="KW-1003">Cell membrane</keyword>
<keyword evidence="9" id="KW-0716">Sensory transduction</keyword>
<dbReference type="GO" id="GO:0005886">
    <property type="term" value="C:plasma membrane"/>
    <property type="evidence" value="ECO:0007669"/>
    <property type="project" value="UniProtKB-SubCell"/>
</dbReference>
<feature type="transmembrane region" description="Helical" evidence="29">
    <location>
        <begin position="605"/>
        <end position="628"/>
    </location>
</feature>
<keyword evidence="7" id="KW-0597">Phosphoprotein</keyword>
<keyword evidence="10 29" id="KW-0812">Transmembrane</keyword>
<evidence type="ECO:0000256" key="14">
    <source>
        <dbReference type="ARBA" id="ARBA00022958"/>
    </source>
</evidence>
<feature type="non-terminal residue" evidence="31">
    <location>
        <position position="665"/>
    </location>
</feature>
<keyword evidence="12" id="KW-0106">Calcium</keyword>
<feature type="compositionally biased region" description="Polar residues" evidence="28">
    <location>
        <begin position="90"/>
        <end position="102"/>
    </location>
</feature>
<evidence type="ECO:0000256" key="18">
    <source>
        <dbReference type="ARBA" id="ARBA00023136"/>
    </source>
</evidence>
<evidence type="ECO:0000256" key="7">
    <source>
        <dbReference type="ARBA" id="ARBA00022553"/>
    </source>
</evidence>
<evidence type="ECO:0000256" key="17">
    <source>
        <dbReference type="ARBA" id="ARBA00023065"/>
    </source>
</evidence>
<evidence type="ECO:0000256" key="3">
    <source>
        <dbReference type="ARBA" id="ARBA00022448"/>
    </source>
</evidence>
<evidence type="ECO:0000256" key="5">
    <source>
        <dbReference type="ARBA" id="ARBA00022475"/>
    </source>
</evidence>
<organism evidence="31 32">
    <name type="scientific">Psophia crepitans</name>
    <name type="common">common trumpeter</name>
    <dbReference type="NCBI Taxonomy" id="54359"/>
    <lineage>
        <taxon>Eukaryota</taxon>
        <taxon>Metazoa</taxon>
        <taxon>Chordata</taxon>
        <taxon>Craniata</taxon>
        <taxon>Vertebrata</taxon>
        <taxon>Euteleostomi</taxon>
        <taxon>Archelosauria</taxon>
        <taxon>Archosauria</taxon>
        <taxon>Dinosauria</taxon>
        <taxon>Saurischia</taxon>
        <taxon>Theropoda</taxon>
        <taxon>Coelurosauria</taxon>
        <taxon>Aves</taxon>
        <taxon>Neognathae</taxon>
        <taxon>Neoaves</taxon>
        <taxon>Gruiformes</taxon>
        <taxon>Psophiidae</taxon>
        <taxon>Psophia</taxon>
    </lineage>
</organism>
<dbReference type="PANTHER" id="PTHR10846:SF36">
    <property type="entry name" value="SODIUM_POTASSIUM_CALCIUM EXCHANGER 1"/>
    <property type="match status" value="1"/>
</dbReference>
<keyword evidence="16" id="KW-0915">Sodium</keyword>
<keyword evidence="20" id="KW-0739">Sodium transport</keyword>
<evidence type="ECO:0000256" key="1">
    <source>
        <dbReference type="ARBA" id="ARBA00004651"/>
    </source>
</evidence>
<feature type="transmembrane region" description="Helical" evidence="29">
    <location>
        <begin position="201"/>
        <end position="223"/>
    </location>
</feature>
<keyword evidence="13" id="KW-0769">Symport</keyword>
<feature type="domain" description="Sodium/calcium exchanger membrane region" evidence="30">
    <location>
        <begin position="504"/>
        <end position="652"/>
    </location>
</feature>
<feature type="compositionally biased region" description="Polar residues" evidence="28">
    <location>
        <begin position="335"/>
        <end position="345"/>
    </location>
</feature>
<protein>
    <recommendedName>
        <fullName evidence="23">Sodium/potassium/calcium exchanger 1</fullName>
    </recommendedName>
    <alternativeName>
        <fullName evidence="24">Na(+)/K(+)/Ca(2+)-exchange protein 1</fullName>
    </alternativeName>
    <alternativeName>
        <fullName evidence="25">Retinal rod Na-Ca+K exchanger</fullName>
    </alternativeName>
    <alternativeName>
        <fullName evidence="26">Solute carrier family 24 member 1</fullName>
    </alternativeName>
</protein>
<feature type="transmembrane region" description="Helical" evidence="29">
    <location>
        <begin position="503"/>
        <end position="526"/>
    </location>
</feature>
<evidence type="ECO:0000256" key="16">
    <source>
        <dbReference type="ARBA" id="ARBA00023053"/>
    </source>
</evidence>
<evidence type="ECO:0000256" key="21">
    <source>
        <dbReference type="ARBA" id="ARBA00023305"/>
    </source>
</evidence>
<keyword evidence="11" id="KW-0677">Repeat</keyword>
<feature type="region of interest" description="Disordered" evidence="28">
    <location>
        <begin position="87"/>
        <end position="117"/>
    </location>
</feature>
<feature type="compositionally biased region" description="Acidic residues" evidence="28">
    <location>
        <begin position="440"/>
        <end position="463"/>
    </location>
</feature>
<dbReference type="GO" id="GO:0005262">
    <property type="term" value="F:calcium channel activity"/>
    <property type="evidence" value="ECO:0007669"/>
    <property type="project" value="TreeGrafter"/>
</dbReference>
<gene>
    <name evidence="31" type="primary">Slc24a1</name>
    <name evidence="31" type="ORF">PSOCRE_R09181</name>
</gene>
<keyword evidence="18 29" id="KW-0472">Membrane</keyword>
<evidence type="ECO:0000256" key="20">
    <source>
        <dbReference type="ARBA" id="ARBA00023201"/>
    </source>
</evidence>
<feature type="transmembrane region" description="Helical" evidence="29">
    <location>
        <begin position="235"/>
        <end position="254"/>
    </location>
</feature>
<keyword evidence="6" id="KW-0633">Potassium transport</keyword>
<evidence type="ECO:0000256" key="23">
    <source>
        <dbReference type="ARBA" id="ARBA00040585"/>
    </source>
</evidence>
<evidence type="ECO:0000256" key="24">
    <source>
        <dbReference type="ARBA" id="ARBA00042035"/>
    </source>
</evidence>
<dbReference type="AlphaFoldDB" id="A0A7K9Y0M5"/>
<dbReference type="GO" id="GO:0007601">
    <property type="term" value="P:visual perception"/>
    <property type="evidence" value="ECO:0007669"/>
    <property type="project" value="UniProtKB-KW"/>
</dbReference>
<comment type="catalytic activity">
    <reaction evidence="22">
        <text>Ca(2+)(out) + K(+)(out) + 4 Na(+)(in) = Ca(2+)(in) + K(+)(in) + 4 Na(+)(out)</text>
        <dbReference type="Rhea" id="RHEA:69967"/>
        <dbReference type="ChEBI" id="CHEBI:29101"/>
        <dbReference type="ChEBI" id="CHEBI:29103"/>
        <dbReference type="ChEBI" id="CHEBI:29108"/>
    </reaction>
</comment>
<evidence type="ECO:0000256" key="4">
    <source>
        <dbReference type="ARBA" id="ARBA00022449"/>
    </source>
</evidence>
<dbReference type="InterPro" id="IPR004837">
    <property type="entry name" value="NaCa_Exmemb"/>
</dbReference>
<proteinExistence type="inferred from homology"/>
<keyword evidence="3" id="KW-0813">Transport</keyword>
<evidence type="ECO:0000256" key="10">
    <source>
        <dbReference type="ARBA" id="ARBA00022692"/>
    </source>
</evidence>
<evidence type="ECO:0000256" key="12">
    <source>
        <dbReference type="ARBA" id="ARBA00022837"/>
    </source>
</evidence>
<evidence type="ECO:0000256" key="29">
    <source>
        <dbReference type="SAM" id="Phobius"/>
    </source>
</evidence>
<evidence type="ECO:0000256" key="11">
    <source>
        <dbReference type="ARBA" id="ARBA00022737"/>
    </source>
</evidence>
<evidence type="ECO:0000313" key="31">
    <source>
        <dbReference type="EMBL" id="NXJ02467.1"/>
    </source>
</evidence>
<feature type="region of interest" description="Disordered" evidence="28">
    <location>
        <begin position="383"/>
        <end position="466"/>
    </location>
</feature>
<evidence type="ECO:0000256" key="13">
    <source>
        <dbReference type="ARBA" id="ARBA00022847"/>
    </source>
</evidence>
<dbReference type="GO" id="GO:0060292">
    <property type="term" value="P:long-term synaptic depression"/>
    <property type="evidence" value="ECO:0007669"/>
    <property type="project" value="TreeGrafter"/>
</dbReference>
<keyword evidence="15 29" id="KW-1133">Transmembrane helix</keyword>
<dbReference type="GO" id="GO:0098703">
    <property type="term" value="P:calcium ion import across plasma membrane"/>
    <property type="evidence" value="ECO:0007669"/>
    <property type="project" value="UniProtKB-ARBA"/>
</dbReference>
<keyword evidence="4" id="KW-0050">Antiport</keyword>
<evidence type="ECO:0000313" key="32">
    <source>
        <dbReference type="Proteomes" id="UP000587472"/>
    </source>
</evidence>
<dbReference type="Proteomes" id="UP000587472">
    <property type="component" value="Unassembled WGS sequence"/>
</dbReference>
<dbReference type="EMBL" id="VWZZ01008151">
    <property type="protein sequence ID" value="NXJ02467.1"/>
    <property type="molecule type" value="Genomic_DNA"/>
</dbReference>
<evidence type="ECO:0000256" key="26">
    <source>
        <dbReference type="ARBA" id="ARBA00042684"/>
    </source>
</evidence>
<keyword evidence="19" id="KW-0325">Glycoprotein</keyword>
<comment type="subcellular location">
    <subcellularLocation>
        <location evidence="1">Cell membrane</location>
        <topology evidence="1">Multi-pass membrane protein</topology>
    </subcellularLocation>
</comment>
<evidence type="ECO:0000256" key="2">
    <source>
        <dbReference type="ARBA" id="ARBA00005364"/>
    </source>
</evidence>
<dbReference type="InterPro" id="IPR044880">
    <property type="entry name" value="NCX_ion-bd_dom_sf"/>
</dbReference>
<feature type="transmembrane region" description="Helical" evidence="29">
    <location>
        <begin position="475"/>
        <end position="491"/>
    </location>
</feature>
<keyword evidence="14" id="KW-0630">Potassium</keyword>
<evidence type="ECO:0000256" key="22">
    <source>
        <dbReference type="ARBA" id="ARBA00033627"/>
    </source>
</evidence>
<evidence type="ECO:0000256" key="19">
    <source>
        <dbReference type="ARBA" id="ARBA00023180"/>
    </source>
</evidence>
<dbReference type="Pfam" id="PF01699">
    <property type="entry name" value="Na_Ca_ex"/>
    <property type="match status" value="2"/>
</dbReference>
<dbReference type="GO" id="GO:0006874">
    <property type="term" value="P:intracellular calcium ion homeostasis"/>
    <property type="evidence" value="ECO:0007669"/>
    <property type="project" value="TreeGrafter"/>
</dbReference>
<dbReference type="GO" id="GO:0060291">
    <property type="term" value="P:long-term synaptic potentiation"/>
    <property type="evidence" value="ECO:0007669"/>
    <property type="project" value="TreeGrafter"/>
</dbReference>
<keyword evidence="8" id="KW-0109">Calcium transport</keyword>
<evidence type="ECO:0000256" key="8">
    <source>
        <dbReference type="ARBA" id="ARBA00022568"/>
    </source>
</evidence>
<evidence type="ECO:0000256" key="9">
    <source>
        <dbReference type="ARBA" id="ARBA00022606"/>
    </source>
</evidence>
<comment type="caution">
    <text evidence="31">The sequence shown here is derived from an EMBL/GenBank/DDBJ whole genome shotgun (WGS) entry which is preliminary data.</text>
</comment>
<accession>A0A7K9Y0M5</accession>
<feature type="transmembrane region" description="Helical" evidence="29">
    <location>
        <begin position="131"/>
        <end position="150"/>
    </location>
</feature>